<evidence type="ECO:0000313" key="2">
    <source>
        <dbReference type="Proteomes" id="UP001177670"/>
    </source>
</evidence>
<comment type="caution">
    <text evidence="1">The sequence shown here is derived from an EMBL/GenBank/DDBJ whole genome shotgun (WGS) entry which is preliminary data.</text>
</comment>
<sequence length="187" mass="19731">MQKELLSFELHPLAAVSIPTESAPALPGERVRNSDGCFWRGSRRTKLSVGTWQVPAGDTTVSNCQGGETGPLSVSKGIFPSEGCISSALGGRPGSVVTRSTALKKILFQMGTRSMVAAIASECLHQADRLPWLAYRKRGGTRQTLADTWRSIAPILAIANGGEALGKGVIRNSFSARQLMIPGAPAA</sequence>
<gene>
    <name evidence="1" type="ORF">K0M31_010325</name>
</gene>
<dbReference type="EMBL" id="JAHYIQ010000026">
    <property type="protein sequence ID" value="KAK1121526.1"/>
    <property type="molecule type" value="Genomic_DNA"/>
</dbReference>
<accession>A0AA40FLR8</accession>
<reference evidence="1" key="1">
    <citation type="submission" date="2021-10" db="EMBL/GenBank/DDBJ databases">
        <title>Melipona bicolor Genome sequencing and assembly.</title>
        <authorList>
            <person name="Araujo N.S."/>
            <person name="Arias M.C."/>
        </authorList>
    </citation>
    <scope>NUCLEOTIDE SEQUENCE</scope>
    <source>
        <strain evidence="1">USP_2M_L1-L4_2017</strain>
        <tissue evidence="1">Whole body</tissue>
    </source>
</reference>
<protein>
    <submittedName>
        <fullName evidence="1">Uncharacterized protein</fullName>
    </submittedName>
</protein>
<proteinExistence type="predicted"/>
<dbReference type="Proteomes" id="UP001177670">
    <property type="component" value="Unassembled WGS sequence"/>
</dbReference>
<evidence type="ECO:0000313" key="1">
    <source>
        <dbReference type="EMBL" id="KAK1121526.1"/>
    </source>
</evidence>
<name>A0AA40FLR8_9HYME</name>
<dbReference type="AlphaFoldDB" id="A0AA40FLR8"/>
<keyword evidence="2" id="KW-1185">Reference proteome</keyword>
<organism evidence="1 2">
    <name type="scientific">Melipona bicolor</name>
    <dbReference type="NCBI Taxonomy" id="60889"/>
    <lineage>
        <taxon>Eukaryota</taxon>
        <taxon>Metazoa</taxon>
        <taxon>Ecdysozoa</taxon>
        <taxon>Arthropoda</taxon>
        <taxon>Hexapoda</taxon>
        <taxon>Insecta</taxon>
        <taxon>Pterygota</taxon>
        <taxon>Neoptera</taxon>
        <taxon>Endopterygota</taxon>
        <taxon>Hymenoptera</taxon>
        <taxon>Apocrita</taxon>
        <taxon>Aculeata</taxon>
        <taxon>Apoidea</taxon>
        <taxon>Anthophila</taxon>
        <taxon>Apidae</taxon>
        <taxon>Melipona</taxon>
    </lineage>
</organism>